<dbReference type="PANTHER" id="PTHR45702:SF2">
    <property type="entry name" value="KUZBANIAN, ISOFORM A"/>
    <property type="match status" value="1"/>
</dbReference>
<dbReference type="Gene3D" id="3.40.390.10">
    <property type="entry name" value="Collagenase (Catalytic Domain)"/>
    <property type="match status" value="1"/>
</dbReference>
<evidence type="ECO:0000313" key="4">
    <source>
        <dbReference type="EMBL" id="KAJ3214403.1"/>
    </source>
</evidence>
<accession>A0AAD5TZR2</accession>
<organism evidence="4 5">
    <name type="scientific">Clydaea vesicula</name>
    <dbReference type="NCBI Taxonomy" id="447962"/>
    <lineage>
        <taxon>Eukaryota</taxon>
        <taxon>Fungi</taxon>
        <taxon>Fungi incertae sedis</taxon>
        <taxon>Chytridiomycota</taxon>
        <taxon>Chytridiomycota incertae sedis</taxon>
        <taxon>Chytridiomycetes</taxon>
        <taxon>Lobulomycetales</taxon>
        <taxon>Lobulomycetaceae</taxon>
        <taxon>Clydaea</taxon>
    </lineage>
</organism>
<feature type="domain" description="Peptidase M12B" evidence="3">
    <location>
        <begin position="239"/>
        <end position="447"/>
    </location>
</feature>
<keyword evidence="1" id="KW-0479">Metal-binding</keyword>
<sequence>MAGSPLMASYYLASNTGFSRILANHPMNHHPGCNLTVKVAFALLLHPAMYVILNPRKREKRKDIIKAKKPISKFLKSAGSRILAIAIMRRATGFSLISFGNLNFGPLILDSSNHFSDLQEKNFTLLYNVNDIYPSQFKKKRKRMRFEKRDSPSLQSDQITIQELYTVISGLVKAAIKDPITSDPKPEQEDPPENQPSNPVEPEDQPANPVEPENQPINPEEPENQPNNPEEPENQPLRPSCKAAVIADNSFFEQHKDEPEGVEEFILSLMNEVSGFYQNQVGIPFTVDFVFASRNPNDDLELNSLPSDPQRIVPAVNRAAERINGLDTKDFCIVITLTSKELSNNAVGVSFVGTVCSPNRNTAVITDINGSMPRLQLLSVIMHEIGHLFGANHDTGSCAPNNRNQRFVMFPSVQPSSVNLFKFSPCSLENIQYTLNNIDTCFFNEKESGRGNGINFISAGFSDKSLDDSSPKDEVIVYLIN</sequence>
<dbReference type="PANTHER" id="PTHR45702">
    <property type="entry name" value="ADAM10/ADAM17 METALLOPEPTIDASE FAMILY MEMBER"/>
    <property type="match status" value="1"/>
</dbReference>
<evidence type="ECO:0000313" key="5">
    <source>
        <dbReference type="Proteomes" id="UP001211065"/>
    </source>
</evidence>
<feature type="binding site" evidence="1">
    <location>
        <position position="393"/>
    </location>
    <ligand>
        <name>Zn(2+)</name>
        <dbReference type="ChEBI" id="CHEBI:29105"/>
        <note>catalytic</note>
    </ligand>
</feature>
<dbReference type="InterPro" id="IPR051489">
    <property type="entry name" value="ADAM_Metalloproteinase"/>
</dbReference>
<feature type="binding site" evidence="1">
    <location>
        <position position="387"/>
    </location>
    <ligand>
        <name>Zn(2+)</name>
        <dbReference type="ChEBI" id="CHEBI:29105"/>
        <note>catalytic</note>
    </ligand>
</feature>
<dbReference type="SUPFAM" id="SSF55486">
    <property type="entry name" value="Metalloproteases ('zincins'), catalytic domain"/>
    <property type="match status" value="1"/>
</dbReference>
<dbReference type="InterPro" id="IPR001590">
    <property type="entry name" value="Peptidase_M12B"/>
</dbReference>
<proteinExistence type="predicted"/>
<dbReference type="Pfam" id="PF13688">
    <property type="entry name" value="Reprolysin_5"/>
    <property type="match status" value="1"/>
</dbReference>
<evidence type="ECO:0000256" key="2">
    <source>
        <dbReference type="SAM" id="MobiDB-lite"/>
    </source>
</evidence>
<dbReference type="AlphaFoldDB" id="A0AAD5TZR2"/>
<dbReference type="GO" id="GO:0006509">
    <property type="term" value="P:membrane protein ectodomain proteolysis"/>
    <property type="evidence" value="ECO:0007669"/>
    <property type="project" value="TreeGrafter"/>
</dbReference>
<evidence type="ECO:0000259" key="3">
    <source>
        <dbReference type="PROSITE" id="PS50215"/>
    </source>
</evidence>
<dbReference type="PROSITE" id="PS50215">
    <property type="entry name" value="ADAM_MEPRO"/>
    <property type="match status" value="1"/>
</dbReference>
<feature type="binding site" evidence="1">
    <location>
        <position position="383"/>
    </location>
    <ligand>
        <name>Zn(2+)</name>
        <dbReference type="ChEBI" id="CHEBI:29105"/>
        <note>catalytic</note>
    </ligand>
</feature>
<keyword evidence="1" id="KW-0862">Zinc</keyword>
<evidence type="ECO:0000256" key="1">
    <source>
        <dbReference type="PROSITE-ProRule" id="PRU00276"/>
    </source>
</evidence>
<dbReference type="GO" id="GO:0004222">
    <property type="term" value="F:metalloendopeptidase activity"/>
    <property type="evidence" value="ECO:0007669"/>
    <property type="project" value="InterPro"/>
</dbReference>
<reference evidence="4" key="1">
    <citation type="submission" date="2020-05" db="EMBL/GenBank/DDBJ databases">
        <title>Phylogenomic resolution of chytrid fungi.</title>
        <authorList>
            <person name="Stajich J.E."/>
            <person name="Amses K."/>
            <person name="Simmons R."/>
            <person name="Seto K."/>
            <person name="Myers J."/>
            <person name="Bonds A."/>
            <person name="Quandt C.A."/>
            <person name="Barry K."/>
            <person name="Liu P."/>
            <person name="Grigoriev I."/>
            <person name="Longcore J.E."/>
            <person name="James T.Y."/>
        </authorList>
    </citation>
    <scope>NUCLEOTIDE SEQUENCE</scope>
    <source>
        <strain evidence="4">JEL0476</strain>
    </source>
</reference>
<protein>
    <recommendedName>
        <fullName evidence="3">Peptidase M12B domain-containing protein</fullName>
    </recommendedName>
</protein>
<comment type="caution">
    <text evidence="4">The sequence shown here is derived from an EMBL/GenBank/DDBJ whole genome shotgun (WGS) entry which is preliminary data.</text>
</comment>
<dbReference type="GO" id="GO:0046872">
    <property type="term" value="F:metal ion binding"/>
    <property type="evidence" value="ECO:0007669"/>
    <property type="project" value="UniProtKB-KW"/>
</dbReference>
<feature type="compositionally biased region" description="Low complexity" evidence="2">
    <location>
        <begin position="208"/>
        <end position="228"/>
    </location>
</feature>
<feature type="active site" evidence="1">
    <location>
        <position position="384"/>
    </location>
</feature>
<dbReference type="Proteomes" id="UP001211065">
    <property type="component" value="Unassembled WGS sequence"/>
</dbReference>
<gene>
    <name evidence="4" type="ORF">HK099_006888</name>
</gene>
<feature type="region of interest" description="Disordered" evidence="2">
    <location>
        <begin position="179"/>
        <end position="238"/>
    </location>
</feature>
<keyword evidence="5" id="KW-1185">Reference proteome</keyword>
<dbReference type="GO" id="GO:0005886">
    <property type="term" value="C:plasma membrane"/>
    <property type="evidence" value="ECO:0007669"/>
    <property type="project" value="TreeGrafter"/>
</dbReference>
<dbReference type="EMBL" id="JADGJW010000623">
    <property type="protein sequence ID" value="KAJ3214403.1"/>
    <property type="molecule type" value="Genomic_DNA"/>
</dbReference>
<comment type="caution">
    <text evidence="1">Lacks conserved residue(s) required for the propagation of feature annotation.</text>
</comment>
<name>A0AAD5TZR2_9FUNG</name>
<dbReference type="InterPro" id="IPR024079">
    <property type="entry name" value="MetalloPept_cat_dom_sf"/>
</dbReference>